<keyword evidence="1" id="KW-0889">Transcription antitermination</keyword>
<keyword evidence="6" id="KW-1185">Reference proteome</keyword>
<dbReference type="SUPFAM" id="SSF50104">
    <property type="entry name" value="Translation proteins SH3-like domain"/>
    <property type="match status" value="1"/>
</dbReference>
<proteinExistence type="predicted"/>
<dbReference type="PANTHER" id="PTHR30265">
    <property type="entry name" value="RHO-INTERACTING TRANSCRIPTION TERMINATION FACTOR NUSG"/>
    <property type="match status" value="1"/>
</dbReference>
<organism evidence="5 6">
    <name type="scientific">Treponema lecithinolyticum ATCC 700332</name>
    <dbReference type="NCBI Taxonomy" id="1321815"/>
    <lineage>
        <taxon>Bacteria</taxon>
        <taxon>Pseudomonadati</taxon>
        <taxon>Spirochaetota</taxon>
        <taxon>Spirochaetia</taxon>
        <taxon>Spirochaetales</taxon>
        <taxon>Treponemataceae</taxon>
        <taxon>Treponema</taxon>
    </lineage>
</organism>
<dbReference type="Gene3D" id="3.30.70.940">
    <property type="entry name" value="NusG, N-terminal domain"/>
    <property type="match status" value="1"/>
</dbReference>
<evidence type="ECO:0000256" key="3">
    <source>
        <dbReference type="ARBA" id="ARBA00023163"/>
    </source>
</evidence>
<name>A0ABN0NY86_TRELE</name>
<dbReference type="InterPro" id="IPR047663">
    <property type="entry name" value="Transcription_antiterm_LoaP"/>
</dbReference>
<keyword evidence="3" id="KW-0804">Transcription</keyword>
<accession>A0ABN0NY86</accession>
<evidence type="ECO:0000256" key="1">
    <source>
        <dbReference type="ARBA" id="ARBA00022814"/>
    </source>
</evidence>
<evidence type="ECO:0000256" key="2">
    <source>
        <dbReference type="ARBA" id="ARBA00023015"/>
    </source>
</evidence>
<dbReference type="InterPro" id="IPR008991">
    <property type="entry name" value="Translation_prot_SH3-like_sf"/>
</dbReference>
<evidence type="ECO:0000313" key="6">
    <source>
        <dbReference type="Proteomes" id="UP000016649"/>
    </source>
</evidence>
<protein>
    <submittedName>
        <fullName evidence="5">Transcription termination/antitermination factor NusG</fullName>
    </submittedName>
</protein>
<dbReference type="NCBIfam" id="NF033641">
    <property type="entry name" value="antiterm_LoaP"/>
    <property type="match status" value="1"/>
</dbReference>
<reference evidence="5 6" key="1">
    <citation type="submission" date="2013-08" db="EMBL/GenBank/DDBJ databases">
        <authorList>
            <person name="Weinstock G."/>
            <person name="Sodergren E."/>
            <person name="Wylie T."/>
            <person name="Fulton L."/>
            <person name="Fulton R."/>
            <person name="Fronick C."/>
            <person name="O'Laughlin M."/>
            <person name="Godfrey J."/>
            <person name="Miner T."/>
            <person name="Herter B."/>
            <person name="Appelbaum E."/>
            <person name="Cordes M."/>
            <person name="Lek S."/>
            <person name="Wollam A."/>
            <person name="Pepin K.H."/>
            <person name="Palsikar V.B."/>
            <person name="Mitreva M."/>
            <person name="Wilson R.K."/>
        </authorList>
    </citation>
    <scope>NUCLEOTIDE SEQUENCE [LARGE SCALE GENOMIC DNA]</scope>
    <source>
        <strain evidence="5 6">ATCC 700332</strain>
    </source>
</reference>
<comment type="caution">
    <text evidence="5">The sequence shown here is derived from an EMBL/GenBank/DDBJ whole genome shotgun (WGS) entry which is preliminary data.</text>
</comment>
<evidence type="ECO:0000259" key="4">
    <source>
        <dbReference type="Pfam" id="PF02357"/>
    </source>
</evidence>
<dbReference type="InterPro" id="IPR014722">
    <property type="entry name" value="Rib_uL2_dom2"/>
</dbReference>
<keyword evidence="2" id="KW-0805">Transcription regulation</keyword>
<gene>
    <name evidence="5" type="ORF">HMPREF9193_01366</name>
</gene>
<dbReference type="SUPFAM" id="SSF82679">
    <property type="entry name" value="N-utilization substance G protein NusG, N-terminal domain"/>
    <property type="match status" value="1"/>
</dbReference>
<dbReference type="InterPro" id="IPR006645">
    <property type="entry name" value="NGN-like_dom"/>
</dbReference>
<sequence length="177" mass="20713">MKYFAVQVRTLKEDAYIARVNDRLQFRSKKQRFFFPKRKLTIRRLGKKSDEIRPVFPGYLFLETDEIDPELFGIMRSTKDFGRFLKNNKDITPIEGRDLALLQHFLRFGQIADTSVVTFNENDRICVKSGPLQGLEGFVVKVDKRKQRAKISLDFANENFVIDLAFNILEEKGDDEL</sequence>
<feature type="domain" description="NusG-like N-terminal" evidence="4">
    <location>
        <begin position="1"/>
        <end position="100"/>
    </location>
</feature>
<dbReference type="Pfam" id="PF02357">
    <property type="entry name" value="NusG"/>
    <property type="match status" value="1"/>
</dbReference>
<dbReference type="InterPro" id="IPR036735">
    <property type="entry name" value="NGN_dom_sf"/>
</dbReference>
<dbReference type="Gene3D" id="2.30.30.30">
    <property type="match status" value="1"/>
</dbReference>
<evidence type="ECO:0000313" key="5">
    <source>
        <dbReference type="EMBL" id="ERJ92608.1"/>
    </source>
</evidence>
<dbReference type="Proteomes" id="UP000016649">
    <property type="component" value="Unassembled WGS sequence"/>
</dbReference>
<dbReference type="InterPro" id="IPR043425">
    <property type="entry name" value="NusG-like"/>
</dbReference>
<dbReference type="RefSeq" id="WP_021687571.1">
    <property type="nucleotide sequence ID" value="NZ_KI260567.1"/>
</dbReference>
<dbReference type="PANTHER" id="PTHR30265:SF4">
    <property type="entry name" value="KOW MOTIF FAMILY PROTEIN, EXPRESSED"/>
    <property type="match status" value="1"/>
</dbReference>
<dbReference type="EMBL" id="AWVH01000033">
    <property type="protein sequence ID" value="ERJ92608.1"/>
    <property type="molecule type" value="Genomic_DNA"/>
</dbReference>